<accession>A0A3B0R9R8</accession>
<dbReference type="AlphaFoldDB" id="A0A3B0R9R8"/>
<feature type="compositionally biased region" description="Polar residues" evidence="1">
    <location>
        <begin position="458"/>
        <end position="470"/>
    </location>
</feature>
<dbReference type="SUPFAM" id="SSF49899">
    <property type="entry name" value="Concanavalin A-like lectins/glucanases"/>
    <property type="match status" value="1"/>
</dbReference>
<keyword evidence="2" id="KW-0645">Protease</keyword>
<keyword evidence="2" id="KW-0378">Hydrolase</keyword>
<dbReference type="InterPro" id="IPR013320">
    <property type="entry name" value="ConA-like_dom_sf"/>
</dbReference>
<organism evidence="2">
    <name type="scientific">hydrothermal vent metagenome</name>
    <dbReference type="NCBI Taxonomy" id="652676"/>
    <lineage>
        <taxon>unclassified sequences</taxon>
        <taxon>metagenomes</taxon>
        <taxon>ecological metagenomes</taxon>
    </lineage>
</organism>
<dbReference type="GO" id="GO:0009002">
    <property type="term" value="F:serine-type D-Ala-D-Ala carboxypeptidase activity"/>
    <property type="evidence" value="ECO:0007669"/>
    <property type="project" value="UniProtKB-EC"/>
</dbReference>
<evidence type="ECO:0000313" key="2">
    <source>
        <dbReference type="EMBL" id="VAV88919.1"/>
    </source>
</evidence>
<gene>
    <name evidence="2" type="ORF">MNBD_ALPHA02-796</name>
</gene>
<keyword evidence="2" id="KW-0121">Carboxypeptidase</keyword>
<reference evidence="2" key="1">
    <citation type="submission" date="2018-06" db="EMBL/GenBank/DDBJ databases">
        <authorList>
            <person name="Zhirakovskaya E."/>
        </authorList>
    </citation>
    <scope>NUCLEOTIDE SEQUENCE</scope>
</reference>
<sequence>MAFPTGWGRKCIITIPNAQISGNNSNFPVLITEANLPAEMVDGGASSALNGGGDVRVSEDSVGTVQVPLDIFSFVTGGTPSVEMWTKLPTVNIGADKIFYVWYKNTGQVQPPVTDPMGRNAVWSEAETAVLMESATPVDRTGNHALTLTGSLTNITGPFGRANSFAGTDRLSNTDPALKNILTTYNTTVSTVSRRPSYVSGWYPAMSCEGTDDFLIYPMDIENGNGLRIYWGNLGSNIIRINGESLANTWIHNSFTTRASNDHQAYTNGSSVAATSATGTAGPFTTFLIGGWNSQNFDGDIAQVIVWKAARTTGWITTGYNNQSNPSLFSTAGTPEAVGGGTVTLTIDTGVSDHSVDSAVLTQFQAININGVILDQVAEGVILGQEQITVINSAVHDQIIGNPVLLQSYWVNASAALQAVTSEDVTLMQLQALIIQNTIHGLSSDVVGLFDSAGYTANPNRMQRAGQENRTLPPISGDRITQPTNN</sequence>
<name>A0A3B0R9R8_9ZZZZ</name>
<feature type="region of interest" description="Disordered" evidence="1">
    <location>
        <begin position="458"/>
        <end position="486"/>
    </location>
</feature>
<evidence type="ECO:0000256" key="1">
    <source>
        <dbReference type="SAM" id="MobiDB-lite"/>
    </source>
</evidence>
<dbReference type="EC" id="3.4.16.4" evidence="2"/>
<dbReference type="EMBL" id="UOED01000039">
    <property type="protein sequence ID" value="VAV88919.1"/>
    <property type="molecule type" value="Genomic_DNA"/>
</dbReference>
<proteinExistence type="predicted"/>
<protein>
    <submittedName>
        <fullName evidence="2">D-alanyl-D-alanine carboxypeptidase</fullName>
        <ecNumber evidence="2">3.4.16.4</ecNumber>
    </submittedName>
</protein>
<dbReference type="Pfam" id="PF13385">
    <property type="entry name" value="Laminin_G_3"/>
    <property type="match status" value="1"/>
</dbReference>
<dbReference type="Gene3D" id="2.60.120.200">
    <property type="match status" value="1"/>
</dbReference>